<evidence type="ECO:0000256" key="1">
    <source>
        <dbReference type="ARBA" id="ARBA00004141"/>
    </source>
</evidence>
<keyword evidence="9" id="KW-1185">Reference proteome</keyword>
<feature type="transmembrane region" description="Helical" evidence="6">
    <location>
        <begin position="175"/>
        <end position="194"/>
    </location>
</feature>
<keyword evidence="3 6" id="KW-1133">Transmembrane helix</keyword>
<dbReference type="InParanoid" id="A0A2R5FZ16"/>
<evidence type="ECO:0000256" key="5">
    <source>
        <dbReference type="SAM" id="MobiDB-lite"/>
    </source>
</evidence>
<feature type="region of interest" description="Disordered" evidence="5">
    <location>
        <begin position="290"/>
        <end position="311"/>
    </location>
</feature>
<keyword evidence="2 6" id="KW-0812">Transmembrane</keyword>
<dbReference type="EMBL" id="BEYU01000001">
    <property type="protein sequence ID" value="GBG23970.1"/>
    <property type="molecule type" value="Genomic_DNA"/>
</dbReference>
<feature type="compositionally biased region" description="Basic and acidic residues" evidence="5">
    <location>
        <begin position="290"/>
        <end position="302"/>
    </location>
</feature>
<dbReference type="Proteomes" id="UP000241890">
    <property type="component" value="Unassembled WGS sequence"/>
</dbReference>
<dbReference type="InterPro" id="IPR005821">
    <property type="entry name" value="Ion_trans_dom"/>
</dbReference>
<feature type="transmembrane region" description="Helical" evidence="6">
    <location>
        <begin position="114"/>
        <end position="132"/>
    </location>
</feature>
<gene>
    <name evidence="8" type="ORF">FCC1311_001892</name>
</gene>
<dbReference type="SUPFAM" id="SSF81324">
    <property type="entry name" value="Voltage-gated potassium channels"/>
    <property type="match status" value="1"/>
</dbReference>
<evidence type="ECO:0000256" key="3">
    <source>
        <dbReference type="ARBA" id="ARBA00022989"/>
    </source>
</evidence>
<feature type="transmembrane region" description="Helical" evidence="6">
    <location>
        <begin position="144"/>
        <end position="163"/>
    </location>
</feature>
<organism evidence="8 9">
    <name type="scientific">Hondaea fermentalgiana</name>
    <dbReference type="NCBI Taxonomy" id="2315210"/>
    <lineage>
        <taxon>Eukaryota</taxon>
        <taxon>Sar</taxon>
        <taxon>Stramenopiles</taxon>
        <taxon>Bigyra</taxon>
        <taxon>Labyrinthulomycetes</taxon>
        <taxon>Thraustochytrida</taxon>
        <taxon>Thraustochytriidae</taxon>
        <taxon>Hondaea</taxon>
    </lineage>
</organism>
<feature type="transmembrane region" description="Helical" evidence="6">
    <location>
        <begin position="206"/>
        <end position="227"/>
    </location>
</feature>
<dbReference type="Pfam" id="PF00520">
    <property type="entry name" value="Ion_trans"/>
    <property type="match status" value="1"/>
</dbReference>
<evidence type="ECO:0000256" key="2">
    <source>
        <dbReference type="ARBA" id="ARBA00022692"/>
    </source>
</evidence>
<dbReference type="GO" id="GO:0016020">
    <property type="term" value="C:membrane"/>
    <property type="evidence" value="ECO:0007669"/>
    <property type="project" value="UniProtKB-SubCell"/>
</dbReference>
<evidence type="ECO:0000256" key="6">
    <source>
        <dbReference type="SAM" id="Phobius"/>
    </source>
</evidence>
<evidence type="ECO:0000259" key="7">
    <source>
        <dbReference type="Pfam" id="PF00520"/>
    </source>
</evidence>
<comment type="subcellular location">
    <subcellularLocation>
        <location evidence="1">Membrane</location>
        <topology evidence="1">Multi-pass membrane protein</topology>
    </subcellularLocation>
</comment>
<sequence length="311" mass="34922">MGEGEDFVASRSHPDDLDSQLLALAVNSVSVLITENEDDDVVTMTVTVTAKLSFGFASWPAGVLRGLNLHSFVAAGSLAEHELAEKRRKQLRVRGLDWIYLVANRVYFSKAYSVLYVVMIVLNLIMLIWLAVKGTEQESAAFVLFEGLITLILGIEVVGRMLTQGRKYWKRWSNWFELIVLVLCIGTVLMAHTTNHVSTSEEMDELLSTVLLVARYVLQGLRLLALLRHRKRLQELKPSHSADMSYDAQRTSSLGIIDFDLVDEDEADPLHSDDFMRESLDFDALVASADRHARSRDEDRPSVEMGILGRA</sequence>
<reference evidence="8 9" key="1">
    <citation type="submission" date="2017-12" db="EMBL/GenBank/DDBJ databases">
        <title>Sequencing, de novo assembly and annotation of complete genome of a new Thraustochytrid species, strain FCC1311.</title>
        <authorList>
            <person name="Sedici K."/>
            <person name="Godart F."/>
            <person name="Aiese Cigliano R."/>
            <person name="Sanseverino W."/>
            <person name="Barakat M."/>
            <person name="Ortet P."/>
            <person name="Marechal E."/>
            <person name="Cagnac O."/>
            <person name="Amato A."/>
        </authorList>
    </citation>
    <scope>NUCLEOTIDE SEQUENCE [LARGE SCALE GENOMIC DNA]</scope>
</reference>
<comment type="caution">
    <text evidence="8">The sequence shown here is derived from an EMBL/GenBank/DDBJ whole genome shotgun (WGS) entry which is preliminary data.</text>
</comment>
<dbReference type="PANTHER" id="PTHR38483">
    <property type="entry name" value="CHROMOSOME 1, WHOLE GENOME SHOTGUN SEQUENCE"/>
    <property type="match status" value="1"/>
</dbReference>
<dbReference type="GO" id="GO:0005216">
    <property type="term" value="F:monoatomic ion channel activity"/>
    <property type="evidence" value="ECO:0007669"/>
    <property type="project" value="InterPro"/>
</dbReference>
<dbReference type="OrthoDB" id="377302at2759"/>
<dbReference type="PANTHER" id="PTHR38483:SF1">
    <property type="entry name" value="ION TRANSPORT DOMAIN-CONTAINING PROTEIN"/>
    <property type="match status" value="1"/>
</dbReference>
<dbReference type="InterPro" id="IPR027359">
    <property type="entry name" value="Volt_channel_dom_sf"/>
</dbReference>
<evidence type="ECO:0000256" key="4">
    <source>
        <dbReference type="ARBA" id="ARBA00023136"/>
    </source>
</evidence>
<accession>A0A2R5FZ16</accession>
<dbReference type="Gene3D" id="1.20.120.350">
    <property type="entry name" value="Voltage-gated potassium channels. Chain C"/>
    <property type="match status" value="1"/>
</dbReference>
<name>A0A2R5FZ16_9STRA</name>
<evidence type="ECO:0000313" key="8">
    <source>
        <dbReference type="EMBL" id="GBG23970.1"/>
    </source>
</evidence>
<proteinExistence type="predicted"/>
<keyword evidence="4 6" id="KW-0472">Membrane</keyword>
<dbReference type="AlphaFoldDB" id="A0A2R5FZ16"/>
<evidence type="ECO:0000313" key="9">
    <source>
        <dbReference type="Proteomes" id="UP000241890"/>
    </source>
</evidence>
<feature type="domain" description="Ion transport" evidence="7">
    <location>
        <begin position="110"/>
        <end position="235"/>
    </location>
</feature>
<protein>
    <recommendedName>
        <fullName evidence="7">Ion transport domain-containing protein</fullName>
    </recommendedName>
</protein>